<dbReference type="GeneID" id="19401474"/>
<proteinExistence type="predicted"/>
<protein>
    <submittedName>
        <fullName evidence="2">Uncharacterized protein</fullName>
    </submittedName>
</protein>
<feature type="region of interest" description="Disordered" evidence="1">
    <location>
        <begin position="1"/>
        <end position="23"/>
    </location>
</feature>
<gene>
    <name evidence="2" type="ORF">SETTUDRAFT_176517</name>
</gene>
<name>R0IUV1_EXST2</name>
<dbReference type="EMBL" id="KB908537">
    <property type="protein sequence ID" value="EOA88416.1"/>
    <property type="molecule type" value="Genomic_DNA"/>
</dbReference>
<dbReference type="AlphaFoldDB" id="R0IUV1"/>
<evidence type="ECO:0000256" key="1">
    <source>
        <dbReference type="SAM" id="MobiDB-lite"/>
    </source>
</evidence>
<evidence type="ECO:0000313" key="3">
    <source>
        <dbReference type="Proteomes" id="UP000016935"/>
    </source>
</evidence>
<dbReference type="Proteomes" id="UP000016935">
    <property type="component" value="Unassembled WGS sequence"/>
</dbReference>
<sequence length="79" mass="9217">MSFRAHGVEEHHGPSHPVLRWSRQLPHRAAEPVAPDELHSTLKQRMWRSEAVVSRITLRIPILVPRCRREPRHRAGHAK</sequence>
<organism evidence="2 3">
    <name type="scientific">Exserohilum turcicum (strain 28A)</name>
    <name type="common">Northern leaf blight fungus</name>
    <name type="synonym">Setosphaeria turcica</name>
    <dbReference type="NCBI Taxonomy" id="671987"/>
    <lineage>
        <taxon>Eukaryota</taxon>
        <taxon>Fungi</taxon>
        <taxon>Dikarya</taxon>
        <taxon>Ascomycota</taxon>
        <taxon>Pezizomycotina</taxon>
        <taxon>Dothideomycetes</taxon>
        <taxon>Pleosporomycetidae</taxon>
        <taxon>Pleosporales</taxon>
        <taxon>Pleosporineae</taxon>
        <taxon>Pleosporaceae</taxon>
        <taxon>Exserohilum</taxon>
    </lineage>
</organism>
<reference evidence="2 3" key="2">
    <citation type="journal article" date="2013" name="PLoS Genet.">
        <title>Comparative genome structure, secondary metabolite, and effector coding capacity across Cochliobolus pathogens.</title>
        <authorList>
            <person name="Condon B.J."/>
            <person name="Leng Y."/>
            <person name="Wu D."/>
            <person name="Bushley K.E."/>
            <person name="Ohm R.A."/>
            <person name="Otillar R."/>
            <person name="Martin J."/>
            <person name="Schackwitz W."/>
            <person name="Grimwood J."/>
            <person name="MohdZainudin N."/>
            <person name="Xue C."/>
            <person name="Wang R."/>
            <person name="Manning V.A."/>
            <person name="Dhillon B."/>
            <person name="Tu Z.J."/>
            <person name="Steffenson B.J."/>
            <person name="Salamov A."/>
            <person name="Sun H."/>
            <person name="Lowry S."/>
            <person name="LaButti K."/>
            <person name="Han J."/>
            <person name="Copeland A."/>
            <person name="Lindquist E."/>
            <person name="Barry K."/>
            <person name="Schmutz J."/>
            <person name="Baker S.E."/>
            <person name="Ciuffetti L.M."/>
            <person name="Grigoriev I.V."/>
            <person name="Zhong S."/>
            <person name="Turgeon B.G."/>
        </authorList>
    </citation>
    <scope>NUCLEOTIDE SEQUENCE [LARGE SCALE GENOMIC DNA]</scope>
    <source>
        <strain evidence="3">28A</strain>
    </source>
</reference>
<reference evidence="2 3" key="1">
    <citation type="journal article" date="2012" name="PLoS Pathog.">
        <title>Diverse lifestyles and strategies of plant pathogenesis encoded in the genomes of eighteen Dothideomycetes fungi.</title>
        <authorList>
            <person name="Ohm R.A."/>
            <person name="Feau N."/>
            <person name="Henrissat B."/>
            <person name="Schoch C.L."/>
            <person name="Horwitz B.A."/>
            <person name="Barry K.W."/>
            <person name="Condon B.J."/>
            <person name="Copeland A.C."/>
            <person name="Dhillon B."/>
            <person name="Glaser F."/>
            <person name="Hesse C.N."/>
            <person name="Kosti I."/>
            <person name="LaButti K."/>
            <person name="Lindquist E.A."/>
            <person name="Lucas S."/>
            <person name="Salamov A.A."/>
            <person name="Bradshaw R.E."/>
            <person name="Ciuffetti L."/>
            <person name="Hamelin R.C."/>
            <person name="Kema G.H.J."/>
            <person name="Lawrence C."/>
            <person name="Scott J.A."/>
            <person name="Spatafora J.W."/>
            <person name="Turgeon B.G."/>
            <person name="de Wit P.J.G.M."/>
            <person name="Zhong S."/>
            <person name="Goodwin S.B."/>
            <person name="Grigoriev I.V."/>
        </authorList>
    </citation>
    <scope>NUCLEOTIDE SEQUENCE [LARGE SCALE GENOMIC DNA]</scope>
    <source>
        <strain evidence="3">28A</strain>
    </source>
</reference>
<feature type="compositionally biased region" description="Basic and acidic residues" evidence="1">
    <location>
        <begin position="1"/>
        <end position="13"/>
    </location>
</feature>
<keyword evidence="3" id="KW-1185">Reference proteome</keyword>
<accession>R0IUV1</accession>
<evidence type="ECO:0000313" key="2">
    <source>
        <dbReference type="EMBL" id="EOA88416.1"/>
    </source>
</evidence>
<dbReference type="RefSeq" id="XP_008023849.1">
    <property type="nucleotide sequence ID" value="XM_008025658.1"/>
</dbReference>
<dbReference type="HOGENOM" id="CLU_2607518_0_0_1"/>